<accession>A0A8K1ZFM4</accession>
<sequence>MPQMNPMLWLFLFIIFLIIFLSVNPLIYFSKKFSFNKSVPAIYSKMLNWKW</sequence>
<keyword evidence="2" id="KW-0496">Mitochondrion</keyword>
<geneLocation type="mitochondrion" evidence="2"/>
<evidence type="ECO:0000256" key="1">
    <source>
        <dbReference type="SAM" id="Phobius"/>
    </source>
</evidence>
<keyword evidence="1" id="KW-1133">Transmembrane helix</keyword>
<organism evidence="2">
    <name type="scientific">Hemicaecilius mockfordi</name>
    <dbReference type="NCBI Taxonomy" id="2596999"/>
    <lineage>
        <taxon>Eukaryota</taxon>
        <taxon>Metazoa</taxon>
        <taxon>Ecdysozoa</taxon>
        <taxon>Arthropoda</taxon>
        <taxon>Hexapoda</taxon>
        <taxon>Insecta</taxon>
        <taxon>Pterygota</taxon>
        <taxon>Neoptera</taxon>
        <taxon>Paraneoptera</taxon>
        <taxon>Psocodea</taxon>
        <taxon>Troctomorpha</taxon>
        <taxon>Sphaeropsocetae</taxon>
        <taxon>Sphaeropsocidae</taxon>
        <taxon>Hemicaecilius</taxon>
    </lineage>
</organism>
<keyword evidence="1" id="KW-0472">Membrane</keyword>
<dbReference type="EMBL" id="MZ274194">
    <property type="protein sequence ID" value="UGS80324.1"/>
    <property type="molecule type" value="Genomic_DNA"/>
</dbReference>
<name>A0A8K1ZFM4_9NEOP</name>
<protein>
    <submittedName>
        <fullName evidence="2">ATP synthase F0 subunit 8</fullName>
    </submittedName>
</protein>
<proteinExistence type="predicted"/>
<keyword evidence="1" id="KW-0812">Transmembrane</keyword>
<dbReference type="AlphaFoldDB" id="A0A8K1ZFM4"/>
<evidence type="ECO:0000313" key="2">
    <source>
        <dbReference type="EMBL" id="UGS80324.1"/>
    </source>
</evidence>
<reference evidence="2" key="1">
    <citation type="submission" date="2021-05" db="EMBL/GenBank/DDBJ databases">
        <title>Mitochondrial genomes within bark lice (Insecta: Psocodea: Psocomorpha) reveal novel gene rearrangements containing phylogenetic signal.</title>
        <authorList>
            <person name="Saenz Manchola O.F."/>
            <person name="Virrueta Herrera S."/>
            <person name="D'alessio L.M."/>
            <person name="Yoshizawa K."/>
            <person name="Garcia Aldrete A.N."/>
            <person name="Johnson K.P."/>
        </authorList>
    </citation>
    <scope>NUCLEOTIDE SEQUENCE</scope>
</reference>
<feature type="transmembrane region" description="Helical" evidence="1">
    <location>
        <begin position="6"/>
        <end position="29"/>
    </location>
</feature>
<gene>
    <name evidence="2" type="primary">ATP8</name>
</gene>